<evidence type="ECO:0000313" key="2">
    <source>
        <dbReference type="EMBL" id="VYT20510.1"/>
    </source>
</evidence>
<dbReference type="AntiFam" id="ANF00014">
    <property type="entry name" value="tRNA translation"/>
</dbReference>
<evidence type="ECO:0000256" key="1">
    <source>
        <dbReference type="SAM" id="MobiDB-lite"/>
    </source>
</evidence>
<feature type="region of interest" description="Disordered" evidence="1">
    <location>
        <begin position="30"/>
        <end position="79"/>
    </location>
</feature>
<organism evidence="2">
    <name type="scientific">Bifidobacterium breve</name>
    <dbReference type="NCBI Taxonomy" id="1685"/>
    <lineage>
        <taxon>Bacteria</taxon>
        <taxon>Bacillati</taxon>
        <taxon>Actinomycetota</taxon>
        <taxon>Actinomycetes</taxon>
        <taxon>Bifidobacteriales</taxon>
        <taxon>Bifidobacteriaceae</taxon>
        <taxon>Bifidobacterium</taxon>
    </lineage>
</organism>
<dbReference type="AlphaFoldDB" id="A0A6N2US57"/>
<dbReference type="AntiFam" id="ANF00012">
    <property type="entry name" value="tRNA translation"/>
</dbReference>
<protein>
    <submittedName>
        <fullName evidence="2">Uncharacterized protein</fullName>
    </submittedName>
</protein>
<sequence length="79" mass="8523">MIPRVICGASRVRTGDPLLAKQMRYQLRYSPSEKKSGTRAASLFSVGPGGLEPPTSSLSGMRSNQLSYGPDPYALKAHK</sequence>
<reference evidence="2" key="1">
    <citation type="submission" date="2019-11" db="EMBL/GenBank/DDBJ databases">
        <authorList>
            <person name="Feng L."/>
        </authorList>
    </citation>
    <scope>NUCLEOTIDE SEQUENCE</scope>
    <source>
        <strain evidence="2">BbreveLFYP81</strain>
    </source>
</reference>
<dbReference type="EMBL" id="CACRSN010000011">
    <property type="protein sequence ID" value="VYT20510.1"/>
    <property type="molecule type" value="Genomic_DNA"/>
</dbReference>
<gene>
    <name evidence="2" type="ORF">BBLFYP81_02064</name>
</gene>
<name>A0A6N2US57_BIFBR</name>
<accession>A0A6N2US57</accession>
<feature type="compositionally biased region" description="Polar residues" evidence="1">
    <location>
        <begin position="54"/>
        <end position="67"/>
    </location>
</feature>
<proteinExistence type="predicted"/>